<dbReference type="InterPro" id="IPR010664">
    <property type="entry name" value="LipoPS_assembly_LptC-rel"/>
</dbReference>
<proteinExistence type="predicted"/>
<dbReference type="InterPro" id="IPR026265">
    <property type="entry name" value="LptC"/>
</dbReference>
<feature type="region of interest" description="Disordered" evidence="1">
    <location>
        <begin position="1"/>
        <end position="22"/>
    </location>
</feature>
<organism evidence="3 4">
    <name type="scientific">Ferrovibrio terrae</name>
    <dbReference type="NCBI Taxonomy" id="2594003"/>
    <lineage>
        <taxon>Bacteria</taxon>
        <taxon>Pseudomonadati</taxon>
        <taxon>Pseudomonadota</taxon>
        <taxon>Alphaproteobacteria</taxon>
        <taxon>Rhodospirillales</taxon>
        <taxon>Rhodospirillaceae</taxon>
        <taxon>Ferrovibrio</taxon>
    </lineage>
</organism>
<dbReference type="GO" id="GO:0015221">
    <property type="term" value="F:lipopolysaccharide transmembrane transporter activity"/>
    <property type="evidence" value="ECO:0007669"/>
    <property type="project" value="InterPro"/>
</dbReference>
<gene>
    <name evidence="3" type="primary">lptC</name>
    <name evidence="3" type="ORF">FNB15_12690</name>
</gene>
<feature type="compositionally biased region" description="Polar residues" evidence="1">
    <location>
        <begin position="1"/>
        <end position="12"/>
    </location>
</feature>
<reference evidence="3 4" key="1">
    <citation type="submission" date="2019-07" db="EMBL/GenBank/DDBJ databases">
        <title>Genome sequencing for Ferrovibrio sp. K5.</title>
        <authorList>
            <person name="Park S.-J."/>
        </authorList>
    </citation>
    <scope>NUCLEOTIDE SEQUENCE [LARGE SCALE GENOMIC DNA]</scope>
    <source>
        <strain evidence="3 4">K5</strain>
    </source>
</reference>
<dbReference type="EMBL" id="CP041636">
    <property type="protein sequence ID" value="QDO98074.1"/>
    <property type="molecule type" value="Genomic_DNA"/>
</dbReference>
<dbReference type="Pfam" id="PF06835">
    <property type="entry name" value="LptC"/>
    <property type="match status" value="1"/>
</dbReference>
<keyword evidence="4" id="KW-1185">Reference proteome</keyword>
<protein>
    <submittedName>
        <fullName evidence="3">LPS export ABC transporter periplasmic protein LptC</fullName>
    </submittedName>
</protein>
<dbReference type="Proteomes" id="UP000317496">
    <property type="component" value="Chromosome"/>
</dbReference>
<sequence>MMTADLSQQGSSKPRRSAHFKPRDAGHVLSALPRRRGFVRFMKFILPMIALGTVVTVIAWPQMVKRRLAIPLTFSDVETANAALVMNNPRYRGTDTNGQPYVVTADRAIQDPKDDKQVTLDRVQADMTMSNGEWWSLTSDTGLYNGTSQMLDLFGNINVFGDRGTEMHGHSAEINLQTKVISSDDKVWGHADFGTINANGMRVYDRGRVIVFINGVKTKVLPQKRG</sequence>
<dbReference type="OrthoDB" id="8441710at2"/>
<dbReference type="KEGG" id="fer:FNB15_12690"/>
<dbReference type="RefSeq" id="WP_144069055.1">
    <property type="nucleotide sequence ID" value="NZ_CP041636.1"/>
</dbReference>
<dbReference type="NCBIfam" id="TIGR04409">
    <property type="entry name" value="LptC_YrbK"/>
    <property type="match status" value="1"/>
</dbReference>
<dbReference type="Gene3D" id="2.60.450.10">
    <property type="entry name" value="Lipopolysaccharide (LPS) transport protein A like domain"/>
    <property type="match status" value="1"/>
</dbReference>
<evidence type="ECO:0000313" key="4">
    <source>
        <dbReference type="Proteomes" id="UP000317496"/>
    </source>
</evidence>
<accession>A0A516H2S4</accession>
<keyword evidence="2" id="KW-0472">Membrane</keyword>
<feature type="transmembrane region" description="Helical" evidence="2">
    <location>
        <begin position="44"/>
        <end position="63"/>
    </location>
</feature>
<keyword evidence="2" id="KW-0812">Transmembrane</keyword>
<name>A0A516H2S4_9PROT</name>
<evidence type="ECO:0000313" key="3">
    <source>
        <dbReference type="EMBL" id="QDO98074.1"/>
    </source>
</evidence>
<keyword evidence="2" id="KW-1133">Transmembrane helix</keyword>
<evidence type="ECO:0000256" key="1">
    <source>
        <dbReference type="SAM" id="MobiDB-lite"/>
    </source>
</evidence>
<evidence type="ECO:0000256" key="2">
    <source>
        <dbReference type="SAM" id="Phobius"/>
    </source>
</evidence>
<dbReference type="AlphaFoldDB" id="A0A516H2S4"/>
<dbReference type="GO" id="GO:0005886">
    <property type="term" value="C:plasma membrane"/>
    <property type="evidence" value="ECO:0007669"/>
    <property type="project" value="InterPro"/>
</dbReference>